<reference evidence="2 3" key="1">
    <citation type="submission" date="2017-10" db="EMBL/GenBank/DDBJ databases">
        <title>Comparative genomics in systemic dimorphic fungi from Ajellomycetaceae.</title>
        <authorList>
            <person name="Munoz J.F."/>
            <person name="Mcewen J.G."/>
            <person name="Clay O.K."/>
            <person name="Cuomo C.A."/>
        </authorList>
    </citation>
    <scope>NUCLEOTIDE SEQUENCE [LARGE SCALE GENOMIC DNA]</scope>
    <source>
        <strain evidence="2 3">UAMH4076</strain>
    </source>
</reference>
<organism evidence="2 3">
    <name type="scientific">[Emmonsia] crescens</name>
    <dbReference type="NCBI Taxonomy" id="73230"/>
    <lineage>
        <taxon>Eukaryota</taxon>
        <taxon>Fungi</taxon>
        <taxon>Dikarya</taxon>
        <taxon>Ascomycota</taxon>
        <taxon>Pezizomycotina</taxon>
        <taxon>Eurotiomycetes</taxon>
        <taxon>Eurotiomycetidae</taxon>
        <taxon>Onygenales</taxon>
        <taxon>Ajellomycetaceae</taxon>
        <taxon>Emergomyces</taxon>
    </lineage>
</organism>
<name>A0A2B7ZNJ1_9EURO</name>
<dbReference type="EMBL" id="PDND01000034">
    <property type="protein sequence ID" value="PGH34743.1"/>
    <property type="molecule type" value="Genomic_DNA"/>
</dbReference>
<protein>
    <submittedName>
        <fullName evidence="2">Uncharacterized protein</fullName>
    </submittedName>
</protein>
<accession>A0A2B7ZNJ1</accession>
<keyword evidence="3" id="KW-1185">Reference proteome</keyword>
<proteinExistence type="predicted"/>
<comment type="caution">
    <text evidence="2">The sequence shown here is derived from an EMBL/GenBank/DDBJ whole genome shotgun (WGS) entry which is preliminary data.</text>
</comment>
<evidence type="ECO:0000256" key="1">
    <source>
        <dbReference type="SAM" id="MobiDB-lite"/>
    </source>
</evidence>
<feature type="compositionally biased region" description="Polar residues" evidence="1">
    <location>
        <begin position="21"/>
        <end position="30"/>
    </location>
</feature>
<dbReference type="Proteomes" id="UP000226031">
    <property type="component" value="Unassembled WGS sequence"/>
</dbReference>
<feature type="region of interest" description="Disordered" evidence="1">
    <location>
        <begin position="1"/>
        <end position="74"/>
    </location>
</feature>
<feature type="compositionally biased region" description="Basic and acidic residues" evidence="1">
    <location>
        <begin position="32"/>
        <end position="74"/>
    </location>
</feature>
<dbReference type="AlphaFoldDB" id="A0A2B7ZNJ1"/>
<sequence length="74" mass="8225">MGMRAASSDSRSDYINDVFSDYSSDGNNETNEADRQDSKDSDGSDEKILKDDKPSYPGHHEAEKANHLDVECLL</sequence>
<evidence type="ECO:0000313" key="2">
    <source>
        <dbReference type="EMBL" id="PGH34743.1"/>
    </source>
</evidence>
<gene>
    <name evidence="2" type="ORF">GX50_02423</name>
</gene>
<evidence type="ECO:0000313" key="3">
    <source>
        <dbReference type="Proteomes" id="UP000226031"/>
    </source>
</evidence>